<organism evidence="5 6">
    <name type="scientific">Ktedonobacter racemifer DSM 44963</name>
    <dbReference type="NCBI Taxonomy" id="485913"/>
    <lineage>
        <taxon>Bacteria</taxon>
        <taxon>Bacillati</taxon>
        <taxon>Chloroflexota</taxon>
        <taxon>Ktedonobacteria</taxon>
        <taxon>Ktedonobacterales</taxon>
        <taxon>Ktedonobacteraceae</taxon>
        <taxon>Ktedonobacter</taxon>
    </lineage>
</organism>
<dbReference type="PROSITE" id="PS50937">
    <property type="entry name" value="HTH_MERR_2"/>
    <property type="match status" value="1"/>
</dbReference>
<evidence type="ECO:0000256" key="2">
    <source>
        <dbReference type="ARBA" id="ARBA00023125"/>
    </source>
</evidence>
<evidence type="ECO:0000313" key="5">
    <source>
        <dbReference type="EMBL" id="EFH85197.1"/>
    </source>
</evidence>
<dbReference type="SUPFAM" id="SSF46955">
    <property type="entry name" value="Putative DNA-binding domain"/>
    <property type="match status" value="1"/>
</dbReference>
<comment type="caution">
    <text evidence="5">The sequence shown here is derived from an EMBL/GenBank/DDBJ whole genome shotgun (WGS) entry which is preliminary data.</text>
</comment>
<dbReference type="InterPro" id="IPR009061">
    <property type="entry name" value="DNA-bd_dom_put_sf"/>
</dbReference>
<dbReference type="eggNOG" id="COG0789">
    <property type="taxonomic scope" value="Bacteria"/>
</dbReference>
<sequence length="161" mass="17827">MDELTIGEVARRAGMRTSAVRYYESMGLLPPPRRASGGHRRYDASVLELLAILRMAGQAGFTLAEMHLLVAGFDASTPASERWQQLAQTKLKEVEAIITHAQQTKRMLERLLQCGCLHLGECLQEYQSEGLSPVLASSNESKQSALFSRNTSECDGNQSHY</sequence>
<dbReference type="InterPro" id="IPR015358">
    <property type="entry name" value="Tscrpt_reg_MerR_DNA-bd"/>
</dbReference>
<dbReference type="GO" id="GO:0003700">
    <property type="term" value="F:DNA-binding transcription factor activity"/>
    <property type="evidence" value="ECO:0007669"/>
    <property type="project" value="InterPro"/>
</dbReference>
<dbReference type="PANTHER" id="PTHR30204:SF97">
    <property type="entry name" value="MERR FAMILY REGULATORY PROTEIN"/>
    <property type="match status" value="1"/>
</dbReference>
<reference evidence="5 6" key="1">
    <citation type="journal article" date="2011" name="Stand. Genomic Sci.">
        <title>Non-contiguous finished genome sequence and contextual data of the filamentous soil bacterium Ktedonobacter racemifer type strain (SOSP1-21).</title>
        <authorList>
            <person name="Chang Y.J."/>
            <person name="Land M."/>
            <person name="Hauser L."/>
            <person name="Chertkov O."/>
            <person name="Del Rio T.G."/>
            <person name="Nolan M."/>
            <person name="Copeland A."/>
            <person name="Tice H."/>
            <person name="Cheng J.F."/>
            <person name="Lucas S."/>
            <person name="Han C."/>
            <person name="Goodwin L."/>
            <person name="Pitluck S."/>
            <person name="Ivanova N."/>
            <person name="Ovchinikova G."/>
            <person name="Pati A."/>
            <person name="Chen A."/>
            <person name="Palaniappan K."/>
            <person name="Mavromatis K."/>
            <person name="Liolios K."/>
            <person name="Brettin T."/>
            <person name="Fiebig A."/>
            <person name="Rohde M."/>
            <person name="Abt B."/>
            <person name="Goker M."/>
            <person name="Detter J.C."/>
            <person name="Woyke T."/>
            <person name="Bristow J."/>
            <person name="Eisen J.A."/>
            <person name="Markowitz V."/>
            <person name="Hugenholtz P."/>
            <person name="Kyrpides N.C."/>
            <person name="Klenk H.P."/>
            <person name="Lapidus A."/>
        </authorList>
    </citation>
    <scope>NUCLEOTIDE SEQUENCE [LARGE SCALE GENOMIC DNA]</scope>
    <source>
        <strain evidence="6">DSM 44963</strain>
    </source>
</reference>
<dbReference type="OrthoDB" id="9791488at2"/>
<keyword evidence="3" id="KW-0804">Transcription</keyword>
<dbReference type="InParanoid" id="D6TUA0"/>
<dbReference type="EMBL" id="ADVG01000003">
    <property type="protein sequence ID" value="EFH85197.1"/>
    <property type="molecule type" value="Genomic_DNA"/>
</dbReference>
<dbReference type="STRING" id="485913.Krac_6369"/>
<dbReference type="GO" id="GO:0003677">
    <property type="term" value="F:DNA binding"/>
    <property type="evidence" value="ECO:0007669"/>
    <property type="project" value="UniProtKB-KW"/>
</dbReference>
<dbReference type="RefSeq" id="WP_007917305.1">
    <property type="nucleotide sequence ID" value="NZ_ADVG01000003.1"/>
</dbReference>
<name>D6TUA0_KTERA</name>
<dbReference type="Proteomes" id="UP000004508">
    <property type="component" value="Unassembled WGS sequence"/>
</dbReference>
<dbReference type="AlphaFoldDB" id="D6TUA0"/>
<keyword evidence="6" id="KW-1185">Reference proteome</keyword>
<evidence type="ECO:0000256" key="1">
    <source>
        <dbReference type="ARBA" id="ARBA00023015"/>
    </source>
</evidence>
<gene>
    <name evidence="5" type="ORF">Krac_6369</name>
</gene>
<dbReference type="Pfam" id="PF00376">
    <property type="entry name" value="MerR"/>
    <property type="match status" value="1"/>
</dbReference>
<evidence type="ECO:0000256" key="3">
    <source>
        <dbReference type="ARBA" id="ARBA00023163"/>
    </source>
</evidence>
<dbReference type="InterPro" id="IPR047057">
    <property type="entry name" value="MerR_fam"/>
</dbReference>
<accession>D6TUA0</accession>
<protein>
    <submittedName>
        <fullName evidence="5">Transcriptional regulator, MerR family</fullName>
    </submittedName>
</protein>
<keyword evidence="2" id="KW-0238">DNA-binding</keyword>
<feature type="domain" description="HTH merR-type" evidence="4">
    <location>
        <begin position="3"/>
        <end position="72"/>
    </location>
</feature>
<dbReference type="SMART" id="SM00422">
    <property type="entry name" value="HTH_MERR"/>
    <property type="match status" value="1"/>
</dbReference>
<dbReference type="InterPro" id="IPR000551">
    <property type="entry name" value="MerR-type_HTH_dom"/>
</dbReference>
<dbReference type="PRINTS" id="PR00040">
    <property type="entry name" value="HTHMERR"/>
</dbReference>
<evidence type="ECO:0000313" key="6">
    <source>
        <dbReference type="Proteomes" id="UP000004508"/>
    </source>
</evidence>
<proteinExistence type="predicted"/>
<keyword evidence="1" id="KW-0805">Transcription regulation</keyword>
<dbReference type="PANTHER" id="PTHR30204">
    <property type="entry name" value="REDOX-CYCLING DRUG-SENSING TRANSCRIPTIONAL ACTIVATOR SOXR"/>
    <property type="match status" value="1"/>
</dbReference>
<dbReference type="Pfam" id="PF09278">
    <property type="entry name" value="MerR-DNA-bind"/>
    <property type="match status" value="1"/>
</dbReference>
<dbReference type="Gene3D" id="1.10.1660.10">
    <property type="match status" value="1"/>
</dbReference>
<evidence type="ECO:0000259" key="4">
    <source>
        <dbReference type="PROSITE" id="PS50937"/>
    </source>
</evidence>